<keyword evidence="1" id="KW-0812">Transmembrane</keyword>
<dbReference type="SUPFAM" id="SSF49464">
    <property type="entry name" value="Carboxypeptidase regulatory domain-like"/>
    <property type="match status" value="1"/>
</dbReference>
<dbReference type="AlphaFoldDB" id="A0A317FGE9"/>
<dbReference type="RefSeq" id="WP_109870227.1">
    <property type="nucleotide sequence ID" value="NZ_QGNA01000002.1"/>
</dbReference>
<evidence type="ECO:0008006" key="4">
    <source>
        <dbReference type="Google" id="ProtNLM"/>
    </source>
</evidence>
<dbReference type="Proteomes" id="UP000245765">
    <property type="component" value="Unassembled WGS sequence"/>
</dbReference>
<gene>
    <name evidence="2" type="ORF">DFH01_09600</name>
</gene>
<keyword evidence="1" id="KW-1133">Transmembrane helix</keyword>
<comment type="caution">
    <text evidence="2">The sequence shown here is derived from an EMBL/GenBank/DDBJ whole genome shotgun (WGS) entry which is preliminary data.</text>
</comment>
<proteinExistence type="predicted"/>
<evidence type="ECO:0000313" key="3">
    <source>
        <dbReference type="Proteomes" id="UP000245765"/>
    </source>
</evidence>
<protein>
    <recommendedName>
        <fullName evidence="4">Carboxypeptidase regulatory-like domain-containing protein</fullName>
    </recommendedName>
</protein>
<keyword evidence="3" id="KW-1185">Reference proteome</keyword>
<dbReference type="Pfam" id="PF13620">
    <property type="entry name" value="CarboxypepD_reg"/>
    <property type="match status" value="1"/>
</dbReference>
<name>A0A317FGE9_9PROT</name>
<accession>A0A317FGE9</accession>
<evidence type="ECO:0000256" key="1">
    <source>
        <dbReference type="SAM" id="Phobius"/>
    </source>
</evidence>
<reference evidence="3" key="1">
    <citation type="submission" date="2018-05" db="EMBL/GenBank/DDBJ databases">
        <authorList>
            <person name="Du Z."/>
            <person name="Wang X."/>
        </authorList>
    </citation>
    <scope>NUCLEOTIDE SEQUENCE [LARGE SCALE GENOMIC DNA]</scope>
    <source>
        <strain evidence="3">CQN31</strain>
    </source>
</reference>
<dbReference type="Gene3D" id="2.60.40.1120">
    <property type="entry name" value="Carboxypeptidase-like, regulatory domain"/>
    <property type="match status" value="1"/>
</dbReference>
<keyword evidence="1" id="KW-0472">Membrane</keyword>
<feature type="transmembrane region" description="Helical" evidence="1">
    <location>
        <begin position="12"/>
        <end position="32"/>
    </location>
</feature>
<organism evidence="2 3">
    <name type="scientific">Falsiroseomonas bella</name>
    <dbReference type="NCBI Taxonomy" id="2184016"/>
    <lineage>
        <taxon>Bacteria</taxon>
        <taxon>Pseudomonadati</taxon>
        <taxon>Pseudomonadota</taxon>
        <taxon>Alphaproteobacteria</taxon>
        <taxon>Acetobacterales</taxon>
        <taxon>Roseomonadaceae</taxon>
        <taxon>Falsiroseomonas</taxon>
    </lineage>
</organism>
<dbReference type="InterPro" id="IPR008969">
    <property type="entry name" value="CarboxyPept-like_regulatory"/>
</dbReference>
<evidence type="ECO:0000313" key="2">
    <source>
        <dbReference type="EMBL" id="PWS37117.1"/>
    </source>
</evidence>
<dbReference type="OrthoDB" id="7270321at2"/>
<dbReference type="EMBL" id="QGNA01000002">
    <property type="protein sequence ID" value="PWS37117.1"/>
    <property type="molecule type" value="Genomic_DNA"/>
</dbReference>
<sequence length="129" mass="14278">MSQPRRRLHPWLLSRWVIVPAVLLILVFGWNLNVAMNATGEIRGRVVGPGGQPVPNATVQLFERSFVVNTEKQRTTTGTDGRFRFEGNASHAVQLQAEAPGLGKSERTTLRLLFRAQDADLPAPLVLKP</sequence>